<organism evidence="2 3">
    <name type="scientific">Dasania phycosphaerae</name>
    <dbReference type="NCBI Taxonomy" id="2950436"/>
    <lineage>
        <taxon>Bacteria</taxon>
        <taxon>Pseudomonadati</taxon>
        <taxon>Pseudomonadota</taxon>
        <taxon>Gammaproteobacteria</taxon>
        <taxon>Cellvibrionales</taxon>
        <taxon>Spongiibacteraceae</taxon>
        <taxon>Dasania</taxon>
    </lineage>
</organism>
<proteinExistence type="predicted"/>
<keyword evidence="3" id="KW-1185">Reference proteome</keyword>
<dbReference type="SUPFAM" id="SSF103039">
    <property type="entry name" value="CheC-like"/>
    <property type="match status" value="1"/>
</dbReference>
<accession>A0A9J6RL49</accession>
<dbReference type="AlphaFoldDB" id="A0A9J6RL49"/>
<dbReference type="GO" id="GO:0006935">
    <property type="term" value="P:chemotaxis"/>
    <property type="evidence" value="ECO:0007669"/>
    <property type="project" value="UniProtKB-KW"/>
</dbReference>
<dbReference type="InterPro" id="IPR028976">
    <property type="entry name" value="CheC-like_sf"/>
</dbReference>
<dbReference type="EMBL" id="JAPTGG010000005">
    <property type="protein sequence ID" value="MCZ0865057.1"/>
    <property type="molecule type" value="Genomic_DNA"/>
</dbReference>
<sequence>MAVSKSKKTKNKRVSTEDILLKLCHSVTGVLGAATGKPVKHSAMVQKIQKTSLRPDLGCFVLFDGSFSGLVIINFSSQAAVELYRDYMIHMGMPEDELANQHTADEVGDVMGELMNQIVGNFTNQIGKELQTVINQNQPKMMAINKSLSMSIDTNMDLAQSRRVAFSTNQNNVFFLELAMDKTEFIELQEFEVEADTCPDDIISQEANKRALAKQAAAHALSSQENDDLMDSLGI</sequence>
<dbReference type="RefSeq" id="WP_258331208.1">
    <property type="nucleotide sequence ID" value="NZ_JAPTGG010000005.1"/>
</dbReference>
<reference evidence="2 3" key="1">
    <citation type="submission" date="2022-12" db="EMBL/GenBank/DDBJ databases">
        <title>Dasania phycosphaerae sp. nov., isolated from particulate material of the south coast of Korea.</title>
        <authorList>
            <person name="Jiang Y."/>
        </authorList>
    </citation>
    <scope>NUCLEOTIDE SEQUENCE [LARGE SCALE GENOMIC DNA]</scope>
    <source>
        <strain evidence="2 3">GY-19</strain>
    </source>
</reference>
<keyword evidence="1" id="KW-0145">Chemotaxis</keyword>
<evidence type="ECO:0000313" key="2">
    <source>
        <dbReference type="EMBL" id="MCZ0865057.1"/>
    </source>
</evidence>
<dbReference type="InterPro" id="IPR024513">
    <property type="entry name" value="DUF3334"/>
</dbReference>
<gene>
    <name evidence="2" type="ORF">O0V09_07595</name>
</gene>
<dbReference type="Proteomes" id="UP001069090">
    <property type="component" value="Unassembled WGS sequence"/>
</dbReference>
<protein>
    <submittedName>
        <fullName evidence="2">DUF3334 family protein</fullName>
    </submittedName>
</protein>
<dbReference type="Gene3D" id="3.40.1550.10">
    <property type="entry name" value="CheC-like"/>
    <property type="match status" value="1"/>
</dbReference>
<evidence type="ECO:0000313" key="3">
    <source>
        <dbReference type="Proteomes" id="UP001069090"/>
    </source>
</evidence>
<evidence type="ECO:0000256" key="1">
    <source>
        <dbReference type="ARBA" id="ARBA00022500"/>
    </source>
</evidence>
<comment type="caution">
    <text evidence="2">The sequence shown here is derived from an EMBL/GenBank/DDBJ whole genome shotgun (WGS) entry which is preliminary data.</text>
</comment>
<dbReference type="Pfam" id="PF11813">
    <property type="entry name" value="DUF3334"/>
    <property type="match status" value="1"/>
</dbReference>
<name>A0A9J6RL49_9GAMM</name>